<protein>
    <submittedName>
        <fullName evidence="1">Uncharacterized protein</fullName>
    </submittedName>
</protein>
<dbReference type="EMBL" id="CM017875">
    <property type="protein sequence ID" value="KAG1338952.1"/>
    <property type="molecule type" value="Genomic_DNA"/>
</dbReference>
<sequence>MVDLGFRARIMGPHHHHHHHHHGGHSPYDDPFMACLCCPCFLVSSIIRGFGRCIFAASYPILRCLGLDEYGHHHHGHFR</sequence>
<accession>A0A8K0I781</accession>
<gene>
    <name evidence="1" type="ORF">COCNU_04G012580</name>
</gene>
<comment type="caution">
    <text evidence="1">The sequence shown here is derived from an EMBL/GenBank/DDBJ whole genome shotgun (WGS) entry which is preliminary data.</text>
</comment>
<name>A0A8K0I781_COCNU</name>
<proteinExistence type="predicted"/>
<reference evidence="1" key="1">
    <citation type="journal article" date="2017" name="Gigascience">
        <title>The genome draft of coconut (Cocos nucifera).</title>
        <authorList>
            <person name="Xiao Y."/>
            <person name="Xu P."/>
            <person name="Fan H."/>
            <person name="Baudouin L."/>
            <person name="Xia W."/>
            <person name="Bocs S."/>
            <person name="Xu J."/>
            <person name="Li Q."/>
            <person name="Guo A."/>
            <person name="Zhou L."/>
            <person name="Li J."/>
            <person name="Wu Y."/>
            <person name="Ma Z."/>
            <person name="Armero A."/>
            <person name="Issali A.E."/>
            <person name="Liu N."/>
            <person name="Peng M."/>
            <person name="Yang Y."/>
        </authorList>
    </citation>
    <scope>NUCLEOTIDE SEQUENCE</scope>
    <source>
        <tissue evidence="1">Spear leaf of Hainan Tall coconut</tissue>
    </source>
</reference>
<keyword evidence="2" id="KW-1185">Reference proteome</keyword>
<dbReference type="Proteomes" id="UP000797356">
    <property type="component" value="Chromosome 4"/>
</dbReference>
<evidence type="ECO:0000313" key="1">
    <source>
        <dbReference type="EMBL" id="KAG1338952.1"/>
    </source>
</evidence>
<dbReference type="OrthoDB" id="636522at2759"/>
<reference evidence="1" key="2">
    <citation type="submission" date="2019-07" db="EMBL/GenBank/DDBJ databases">
        <authorList>
            <person name="Yang Y."/>
            <person name="Bocs S."/>
            <person name="Baudouin L."/>
        </authorList>
    </citation>
    <scope>NUCLEOTIDE SEQUENCE</scope>
    <source>
        <tissue evidence="1">Spear leaf of Hainan Tall coconut</tissue>
    </source>
</reference>
<evidence type="ECO:0000313" key="2">
    <source>
        <dbReference type="Proteomes" id="UP000797356"/>
    </source>
</evidence>
<organism evidence="1 2">
    <name type="scientific">Cocos nucifera</name>
    <name type="common">Coconut palm</name>
    <dbReference type="NCBI Taxonomy" id="13894"/>
    <lineage>
        <taxon>Eukaryota</taxon>
        <taxon>Viridiplantae</taxon>
        <taxon>Streptophyta</taxon>
        <taxon>Embryophyta</taxon>
        <taxon>Tracheophyta</taxon>
        <taxon>Spermatophyta</taxon>
        <taxon>Magnoliopsida</taxon>
        <taxon>Liliopsida</taxon>
        <taxon>Arecaceae</taxon>
        <taxon>Arecoideae</taxon>
        <taxon>Cocoseae</taxon>
        <taxon>Attaleinae</taxon>
        <taxon>Cocos</taxon>
    </lineage>
</organism>
<dbReference type="AlphaFoldDB" id="A0A8K0I781"/>